<evidence type="ECO:0008006" key="4">
    <source>
        <dbReference type="Google" id="ProtNLM"/>
    </source>
</evidence>
<sequence>MIMCLLGMMMMMAANARGSMRGHWRGHFFFFSRVSNGGNNVCQQQGSFLFLFRLTLGFHHHGFPLSLTHSLHFVSDQEWITISHLPQYILCMSFLIRNGLDQLDYDSV</sequence>
<evidence type="ECO:0000313" key="2">
    <source>
        <dbReference type="EMBL" id="KAK0707164.1"/>
    </source>
</evidence>
<reference evidence="2" key="1">
    <citation type="submission" date="2023-06" db="EMBL/GenBank/DDBJ databases">
        <title>Genome-scale phylogeny and comparative genomics of the fungal order Sordariales.</title>
        <authorList>
            <consortium name="Lawrence Berkeley National Laboratory"/>
            <person name="Hensen N."/>
            <person name="Bonometti L."/>
            <person name="Westerberg I."/>
            <person name="Brannstrom I.O."/>
            <person name="Guillou S."/>
            <person name="Cros-Aarteil S."/>
            <person name="Calhoun S."/>
            <person name="Haridas S."/>
            <person name="Kuo A."/>
            <person name="Mondo S."/>
            <person name="Pangilinan J."/>
            <person name="Riley R."/>
            <person name="Labutti K."/>
            <person name="Andreopoulos B."/>
            <person name="Lipzen A."/>
            <person name="Chen C."/>
            <person name="Yanf M."/>
            <person name="Daum C."/>
            <person name="Ng V."/>
            <person name="Clum A."/>
            <person name="Steindorff A."/>
            <person name="Ohm R."/>
            <person name="Martin F."/>
            <person name="Silar P."/>
            <person name="Natvig D."/>
            <person name="Lalanne C."/>
            <person name="Gautier V."/>
            <person name="Ament-Velasquez S.L."/>
            <person name="Kruys A."/>
            <person name="Hutchinson M.I."/>
            <person name="Powell A.J."/>
            <person name="Barry K."/>
            <person name="Miller A.N."/>
            <person name="Grigoriev I.V."/>
            <person name="Debuchy R."/>
            <person name="Gladieux P."/>
            <person name="Thoren M.H."/>
            <person name="Johannesson H."/>
        </authorList>
    </citation>
    <scope>NUCLEOTIDE SEQUENCE</scope>
    <source>
        <strain evidence="2">CBS 540.89</strain>
    </source>
</reference>
<keyword evidence="3" id="KW-1185">Reference proteome</keyword>
<keyword evidence="1" id="KW-0732">Signal</keyword>
<evidence type="ECO:0000256" key="1">
    <source>
        <dbReference type="SAM" id="SignalP"/>
    </source>
</evidence>
<feature type="signal peptide" evidence="1">
    <location>
        <begin position="1"/>
        <end position="16"/>
    </location>
</feature>
<dbReference type="AlphaFoldDB" id="A0AA40DKL5"/>
<feature type="chain" id="PRO_5041458780" description="Secreted protein" evidence="1">
    <location>
        <begin position="17"/>
        <end position="108"/>
    </location>
</feature>
<dbReference type="EMBL" id="JAUKTV010000019">
    <property type="protein sequence ID" value="KAK0707164.1"/>
    <property type="molecule type" value="Genomic_DNA"/>
</dbReference>
<accession>A0AA40DKL5</accession>
<gene>
    <name evidence="2" type="ORF">B0T21DRAFT_84922</name>
</gene>
<dbReference type="Proteomes" id="UP001172159">
    <property type="component" value="Unassembled WGS sequence"/>
</dbReference>
<name>A0AA40DKL5_9PEZI</name>
<evidence type="ECO:0000313" key="3">
    <source>
        <dbReference type="Proteomes" id="UP001172159"/>
    </source>
</evidence>
<proteinExistence type="predicted"/>
<comment type="caution">
    <text evidence="2">The sequence shown here is derived from an EMBL/GenBank/DDBJ whole genome shotgun (WGS) entry which is preliminary data.</text>
</comment>
<protein>
    <recommendedName>
        <fullName evidence="4">Secreted protein</fullName>
    </recommendedName>
</protein>
<organism evidence="2 3">
    <name type="scientific">Apiosordaria backusii</name>
    <dbReference type="NCBI Taxonomy" id="314023"/>
    <lineage>
        <taxon>Eukaryota</taxon>
        <taxon>Fungi</taxon>
        <taxon>Dikarya</taxon>
        <taxon>Ascomycota</taxon>
        <taxon>Pezizomycotina</taxon>
        <taxon>Sordariomycetes</taxon>
        <taxon>Sordariomycetidae</taxon>
        <taxon>Sordariales</taxon>
        <taxon>Lasiosphaeriaceae</taxon>
        <taxon>Apiosordaria</taxon>
    </lineage>
</organism>